<dbReference type="InterPro" id="IPR004873">
    <property type="entry name" value="BURP_dom"/>
</dbReference>
<keyword evidence="4" id="KW-0052">Apoplast</keyword>
<keyword evidence="3" id="KW-0964">Secreted</keyword>
<name>A0AAV6WBN3_9LAMI</name>
<feature type="region of interest" description="Disordered" evidence="7">
    <location>
        <begin position="436"/>
        <end position="464"/>
    </location>
</feature>
<dbReference type="PROSITE" id="PS51277">
    <property type="entry name" value="BURP"/>
    <property type="match status" value="2"/>
</dbReference>
<organism evidence="9 10">
    <name type="scientific">Buddleja alternifolia</name>
    <dbReference type="NCBI Taxonomy" id="168488"/>
    <lineage>
        <taxon>Eukaryota</taxon>
        <taxon>Viridiplantae</taxon>
        <taxon>Streptophyta</taxon>
        <taxon>Embryophyta</taxon>
        <taxon>Tracheophyta</taxon>
        <taxon>Spermatophyta</taxon>
        <taxon>Magnoliopsida</taxon>
        <taxon>eudicotyledons</taxon>
        <taxon>Gunneridae</taxon>
        <taxon>Pentapetalae</taxon>
        <taxon>asterids</taxon>
        <taxon>lamiids</taxon>
        <taxon>Lamiales</taxon>
        <taxon>Scrophulariaceae</taxon>
        <taxon>Buddlejeae</taxon>
        <taxon>Buddleja</taxon>
    </lineage>
</organism>
<dbReference type="AlphaFoldDB" id="A0AAV6WBN3"/>
<evidence type="ECO:0000256" key="4">
    <source>
        <dbReference type="ARBA" id="ARBA00022523"/>
    </source>
</evidence>
<proteinExistence type="predicted"/>
<evidence type="ECO:0000256" key="6">
    <source>
        <dbReference type="ARBA" id="ARBA00023180"/>
    </source>
</evidence>
<evidence type="ECO:0000256" key="3">
    <source>
        <dbReference type="ARBA" id="ARBA00022512"/>
    </source>
</evidence>
<comment type="subcellular location">
    <subcellularLocation>
        <location evidence="1">Secreted</location>
        <location evidence="1">Cell wall</location>
    </subcellularLocation>
    <subcellularLocation>
        <location evidence="2">Secreted</location>
        <location evidence="2">Extracellular space</location>
        <location evidence="2">Apoplast</location>
    </subcellularLocation>
</comment>
<sequence>MGSTFNNYGASGNGRNDTFTSYGTDTNNPVNTFKNYGASGNAATDTFKNYRDKSNVGADDFQSYAKNSNAAKLDFVNYGKSFNEGTDKFTGYGKDATGPEVDFKIYGVNNTFKEYAKRALNLLVRVYEADILDSKSKAKINHGVAICHLDTSTWSAGHGAFVALGSSPGKIEVGVFAGDDLTARDNPLSPKGYLTRYWNRKVHNNLLKPEFLINKASPLTVAQCAAFQKLADQHSLADQLPDFCTKANLFCFPNLNSDKPAGDGEFASYHNKNFSNHGSTEAFKSYSHRDSAAVDTFQRYSHEKFVHNDNFAGYASNGNVADQSFDSYGVKGSSGQGQFENYNSQVNVPDLRFTTYSSDTNSRKQSFVQYSDGANIGDEKFTTYGKDGNIPENHFSNYGKDSNTIVSSFDNYGSANSPNDTFTSYGLNSNVPNNTFTNYGSDANNPKESFTNYRDHSNEGTDNFQNYGKDGNSGAADFQNYGQSFNEGSDKFTGYGGNKHAPVGFKVYGLNRSFAEYSDQITTDFATYINDSSVIEASLAKSPRKMNKYWVEPGKFFREAMLKTGTIMPMADVRDKMPQRSFLPRSLVSKLPFSSSKLEELKKIFHAANDSSMETMLVDTLKECERAPSPSETKRCATSIEDILDFATSVLGHNVVVRSIENTNGYGRNITIGQVKGINGGKVTRSVSCHQSLFPYMVYYCHSVPKVRVYEADILDSESKAKINHGVAVCHLDTSAWSPTHGAFVALGSGPGEIEVCHWIFENDMSWTTAD</sequence>
<dbReference type="PANTHER" id="PTHR31458:SF2">
    <property type="entry name" value="POLYGALACTURONASE 1 BETA-LIKE PROTEIN 2"/>
    <property type="match status" value="1"/>
</dbReference>
<accession>A0AAV6WBN3</accession>
<keyword evidence="10" id="KW-1185">Reference proteome</keyword>
<dbReference type="Proteomes" id="UP000826271">
    <property type="component" value="Unassembled WGS sequence"/>
</dbReference>
<protein>
    <recommendedName>
        <fullName evidence="8">BURP domain-containing protein</fullName>
    </recommendedName>
</protein>
<evidence type="ECO:0000256" key="5">
    <source>
        <dbReference type="ARBA" id="ARBA00022729"/>
    </source>
</evidence>
<gene>
    <name evidence="9" type="ORF">BUALT_Bualt17G0046500</name>
</gene>
<feature type="compositionally biased region" description="Polar residues" evidence="7">
    <location>
        <begin position="436"/>
        <end position="452"/>
    </location>
</feature>
<comment type="caution">
    <text evidence="9">The sequence shown here is derived from an EMBL/GenBank/DDBJ whole genome shotgun (WGS) entry which is preliminary data.</text>
</comment>
<evidence type="ECO:0000259" key="8">
    <source>
        <dbReference type="PROSITE" id="PS51277"/>
    </source>
</evidence>
<dbReference type="EMBL" id="WHWC01000017">
    <property type="protein sequence ID" value="KAG8366155.1"/>
    <property type="molecule type" value="Genomic_DNA"/>
</dbReference>
<dbReference type="SMART" id="SM01045">
    <property type="entry name" value="BURP"/>
    <property type="match status" value="1"/>
</dbReference>
<evidence type="ECO:0000313" key="9">
    <source>
        <dbReference type="EMBL" id="KAG8366155.1"/>
    </source>
</evidence>
<reference evidence="9" key="1">
    <citation type="submission" date="2019-10" db="EMBL/GenBank/DDBJ databases">
        <authorList>
            <person name="Zhang R."/>
            <person name="Pan Y."/>
            <person name="Wang J."/>
            <person name="Ma R."/>
            <person name="Yu S."/>
        </authorList>
    </citation>
    <scope>NUCLEOTIDE SEQUENCE</scope>
    <source>
        <strain evidence="9">LA-IB0</strain>
        <tissue evidence="9">Leaf</tissue>
    </source>
</reference>
<dbReference type="PANTHER" id="PTHR31458">
    <property type="entry name" value="POLYGALACTURONASE 1 BETA-LIKE PROTEIN 2"/>
    <property type="match status" value="1"/>
</dbReference>
<keyword evidence="3" id="KW-0134">Cell wall</keyword>
<evidence type="ECO:0000256" key="2">
    <source>
        <dbReference type="ARBA" id="ARBA00004271"/>
    </source>
</evidence>
<dbReference type="GO" id="GO:0048046">
    <property type="term" value="C:apoplast"/>
    <property type="evidence" value="ECO:0007669"/>
    <property type="project" value="UniProtKB-SubCell"/>
</dbReference>
<keyword evidence="6" id="KW-0325">Glycoprotein</keyword>
<feature type="domain" description="BURP" evidence="8">
    <location>
        <begin position="556"/>
        <end position="770"/>
    </location>
</feature>
<evidence type="ECO:0000313" key="10">
    <source>
        <dbReference type="Proteomes" id="UP000826271"/>
    </source>
</evidence>
<dbReference type="InterPro" id="IPR051897">
    <property type="entry name" value="PG-associated_BURP"/>
</dbReference>
<evidence type="ECO:0000256" key="7">
    <source>
        <dbReference type="SAM" id="MobiDB-lite"/>
    </source>
</evidence>
<feature type="domain" description="BURP" evidence="8">
    <location>
        <begin position="124"/>
        <end position="187"/>
    </location>
</feature>
<evidence type="ECO:0000256" key="1">
    <source>
        <dbReference type="ARBA" id="ARBA00004191"/>
    </source>
</evidence>
<dbReference type="Pfam" id="PF03181">
    <property type="entry name" value="BURP"/>
    <property type="match status" value="2"/>
</dbReference>
<keyword evidence="5" id="KW-0732">Signal</keyword>